<evidence type="ECO:0000259" key="1">
    <source>
        <dbReference type="Pfam" id="PF13175"/>
    </source>
</evidence>
<comment type="caution">
    <text evidence="3">The sequence shown here is derived from an EMBL/GenBank/DDBJ whole genome shotgun (WGS) entry which is preliminary data.</text>
</comment>
<evidence type="ECO:0000313" key="4">
    <source>
        <dbReference type="Proteomes" id="UP000283650"/>
    </source>
</evidence>
<dbReference type="Gene3D" id="3.40.50.300">
    <property type="entry name" value="P-loop containing nucleotide triphosphate hydrolases"/>
    <property type="match status" value="1"/>
</dbReference>
<feature type="domain" description="Endonuclease GajA/Old nuclease/RecF-like AAA" evidence="1">
    <location>
        <begin position="1"/>
        <end position="474"/>
    </location>
</feature>
<feature type="domain" description="OLD protein-like TOPRIM" evidence="2">
    <location>
        <begin position="532"/>
        <end position="596"/>
    </location>
</feature>
<dbReference type="CDD" id="cd01026">
    <property type="entry name" value="TOPRIM_OLD"/>
    <property type="match status" value="1"/>
</dbReference>
<proteinExistence type="predicted"/>
<gene>
    <name evidence="3" type="ORF">BK672_13355</name>
</gene>
<dbReference type="PANTHER" id="PTHR43581:SF2">
    <property type="entry name" value="EXCINUCLEASE ATPASE SUBUNIT"/>
    <property type="match status" value="1"/>
</dbReference>
<dbReference type="RefSeq" id="WP_123375794.1">
    <property type="nucleotide sequence ID" value="NZ_MOBY01000006.1"/>
</dbReference>
<dbReference type="InterPro" id="IPR041685">
    <property type="entry name" value="AAA_GajA/Old/RecF-like"/>
</dbReference>
<dbReference type="Pfam" id="PF20469">
    <property type="entry name" value="OLD-like_TOPRIM"/>
    <property type="match status" value="1"/>
</dbReference>
<dbReference type="PANTHER" id="PTHR43581">
    <property type="entry name" value="ATP/GTP PHOSPHATASE"/>
    <property type="match status" value="1"/>
</dbReference>
<dbReference type="InterPro" id="IPR027417">
    <property type="entry name" value="P-loop_NTPase"/>
</dbReference>
<keyword evidence="3" id="KW-0540">Nuclease</keyword>
<reference evidence="3 4" key="1">
    <citation type="submission" date="2016-10" db="EMBL/GenBank/DDBJ databases">
        <title>Comparative genome analysis of multiple Pseudomonas spp. focuses on biocontrol and plant growth promoting traits.</title>
        <authorList>
            <person name="Tao X.-Y."/>
            <person name="Taylor C.G."/>
        </authorList>
    </citation>
    <scope>NUCLEOTIDE SEQUENCE [LARGE SCALE GENOMIC DNA]</scope>
    <source>
        <strain evidence="3 4">2F9</strain>
    </source>
</reference>
<protein>
    <submittedName>
        <fullName evidence="3">ATP-dependent endonuclease</fullName>
    </submittedName>
</protein>
<dbReference type="GO" id="GO:0004519">
    <property type="term" value="F:endonuclease activity"/>
    <property type="evidence" value="ECO:0007669"/>
    <property type="project" value="UniProtKB-KW"/>
</dbReference>
<keyword evidence="3" id="KW-0378">Hydrolase</keyword>
<dbReference type="InterPro" id="IPR051396">
    <property type="entry name" value="Bact_Antivir_Def_Nuclease"/>
</dbReference>
<evidence type="ECO:0000259" key="2">
    <source>
        <dbReference type="Pfam" id="PF20469"/>
    </source>
</evidence>
<sequence length="782" mass="87877">MQIKHLEIANFRKLHAVRIDLSEKTTLLVGANNSGKSSAMLALRKFLSSKSSGIRLQDLTLCHFDRIDQIGRLWEAGTTTEDLPVVNDWDDWLPHLDIWLSADPGEYHHVRDLIPNFEWNGGLVGMRFRVEPEDIAELFNDYRKQRERVATLEAVLTADSAASIQSIVIDPESPKKAEQSSQIKLSLWPQSFTDYLSRRLWKMFKVRSYRLDPAKLHSPTLLKRRAVPQKLSATALPLEKNPLEGLIKIHEINAQRGFGDHGDEGQTDGKPTGGKKLSEQLRAYYDKHLDPGDTPEVSDLEAMRAIEVAQSAFNSRLSTSFGPALLQVQTLGYPGRSDPMITLQAKLAATDGLTHEAAVQFQVDTKDTSPGASVLRLPETSNGLGYQNLIWMIFRLMSFRDDWLKKHRNPDEQTTTGLEPIHLVLIEEPEAHLHVQVQQVFVRHAYEVLCEDELIKRFPNLKTQLLVSTHSSHVTHEVEYEHLRYFRRLPAGMDNVQVPVSTVANLSNVFGDGSHTKQFVTRYLRAHHAELFFADAVILVEGAAERMMLPQFLRTHFKFLDQCYISILDIGGSHAHRLRPLIDALGIVTLVITDLDAGKAKAAHPARWGADLSTTNPTLKHWLRTKNASVKVDNLLRLPEDQKWEEIDELFAIRVAYQTPISVQLPSLGPVPVEVLANTFEDSLVLSNAALFSENAGRGLLGRFSRALQAAKTADKLADDLFDALRDGNKGEFSLEVLGNPKFAALTVPKYIREGLEWLESKLRKKQSELVLVAATPDEVQP</sequence>
<dbReference type="Proteomes" id="UP000283650">
    <property type="component" value="Unassembled WGS sequence"/>
</dbReference>
<accession>A0A423NAP9</accession>
<organism evidence="3 4">
    <name type="scientific">Pseudomonas fluorescens</name>
    <dbReference type="NCBI Taxonomy" id="294"/>
    <lineage>
        <taxon>Bacteria</taxon>
        <taxon>Pseudomonadati</taxon>
        <taxon>Pseudomonadota</taxon>
        <taxon>Gammaproteobacteria</taxon>
        <taxon>Pseudomonadales</taxon>
        <taxon>Pseudomonadaceae</taxon>
        <taxon>Pseudomonas</taxon>
    </lineage>
</organism>
<dbReference type="SUPFAM" id="SSF52540">
    <property type="entry name" value="P-loop containing nucleoside triphosphate hydrolases"/>
    <property type="match status" value="1"/>
</dbReference>
<evidence type="ECO:0000313" key="3">
    <source>
        <dbReference type="EMBL" id="RON95216.1"/>
    </source>
</evidence>
<keyword evidence="3" id="KW-0255">Endonuclease</keyword>
<name>A0A423NAP9_PSEFL</name>
<dbReference type="Pfam" id="PF13175">
    <property type="entry name" value="AAA_15"/>
    <property type="match status" value="1"/>
</dbReference>
<dbReference type="InterPro" id="IPR034139">
    <property type="entry name" value="TOPRIM_OLD"/>
</dbReference>
<dbReference type="AlphaFoldDB" id="A0A423NAP9"/>
<dbReference type="EMBL" id="MOBY01000006">
    <property type="protein sequence ID" value="RON95216.1"/>
    <property type="molecule type" value="Genomic_DNA"/>
</dbReference>